<feature type="compositionally biased region" description="Low complexity" evidence="6">
    <location>
        <begin position="262"/>
        <end position="272"/>
    </location>
</feature>
<dbReference type="InterPro" id="IPR013197">
    <property type="entry name" value="RNA_pol_III_RPC82-rel_HTH"/>
</dbReference>
<keyword evidence="4 5" id="KW-0539">Nucleus</keyword>
<comment type="function">
    <text evidence="5">DNA-dependent RNA polymerase catalyzes the transcription of DNA into RNA using the four ribonucleoside triphosphates as substrates. Specific core component of RNA polymerase III which synthesizes small RNAs, such as 5S rRNA and tRNAs.</text>
</comment>
<dbReference type="Proteomes" id="UP000435112">
    <property type="component" value="Unassembled WGS sequence"/>
</dbReference>
<dbReference type="PANTHER" id="PTHR12949:SF0">
    <property type="entry name" value="DNA-DIRECTED RNA POLYMERASE III SUBUNIT RPC3"/>
    <property type="match status" value="1"/>
</dbReference>
<dbReference type="GO" id="GO:0005666">
    <property type="term" value="C:RNA polymerase III complex"/>
    <property type="evidence" value="ECO:0007669"/>
    <property type="project" value="UniProtKB-UniRule"/>
</dbReference>
<dbReference type="Proteomes" id="UP000434957">
    <property type="component" value="Unassembled WGS sequence"/>
</dbReference>
<evidence type="ECO:0000259" key="7">
    <source>
        <dbReference type="Pfam" id="PF05645"/>
    </source>
</evidence>
<reference evidence="10 13" key="1">
    <citation type="submission" date="2018-09" db="EMBL/GenBank/DDBJ databases">
        <title>Genomic investigation of the strawberry pathogen Phytophthora fragariae indicates pathogenicity is determined by transcriptional variation in three key races.</title>
        <authorList>
            <person name="Adams T.M."/>
            <person name="Armitage A.D."/>
            <person name="Sobczyk M.K."/>
            <person name="Bates H.J."/>
            <person name="Dunwell J.M."/>
            <person name="Nellist C.F."/>
            <person name="Harrison R.J."/>
        </authorList>
    </citation>
    <scope>NUCLEOTIDE SEQUENCE [LARGE SCALE GENOMIC DNA]</scope>
    <source>
        <strain evidence="10 13">SCRP324</strain>
        <strain evidence="11 12">SCRP333</strain>
    </source>
</reference>
<feature type="region of interest" description="Disordered" evidence="6">
    <location>
        <begin position="312"/>
        <end position="379"/>
    </location>
</feature>
<dbReference type="InterPro" id="IPR036388">
    <property type="entry name" value="WH-like_DNA-bd_sf"/>
</dbReference>
<gene>
    <name evidence="10" type="ORF">PR002_g10536</name>
    <name evidence="11" type="ORF">PR003_g2945</name>
</gene>
<evidence type="ECO:0000259" key="9">
    <source>
        <dbReference type="Pfam" id="PF22536"/>
    </source>
</evidence>
<feature type="domain" description="RNA polymerase III Rpc82 C -terminal" evidence="7">
    <location>
        <begin position="204"/>
        <end position="446"/>
    </location>
</feature>
<dbReference type="InterPro" id="IPR008806">
    <property type="entry name" value="RNA_pol_III_Rpc82_C"/>
</dbReference>
<comment type="similarity">
    <text evidence="5">Belongs to the eukaryotic RPC3/POLR3C RNA polymerase subunit family.</text>
</comment>
<evidence type="ECO:0000313" key="11">
    <source>
        <dbReference type="EMBL" id="KAE9355214.1"/>
    </source>
</evidence>
<dbReference type="Gene3D" id="1.10.10.10">
    <property type="entry name" value="Winged helix-like DNA-binding domain superfamily/Winged helix DNA-binding domain"/>
    <property type="match status" value="4"/>
</dbReference>
<evidence type="ECO:0000313" key="12">
    <source>
        <dbReference type="Proteomes" id="UP000434957"/>
    </source>
</evidence>
<comment type="caution">
    <text evidence="10">The sequence shown here is derived from an EMBL/GenBank/DDBJ whole genome shotgun (WGS) entry which is preliminary data.</text>
</comment>
<comment type="subunit">
    <text evidence="5">Component of the RNA polymerase III (Pol III) complex consisting of 17 subunits.</text>
</comment>
<feature type="region of interest" description="Disordered" evidence="6">
    <location>
        <begin position="262"/>
        <end position="300"/>
    </location>
</feature>
<evidence type="ECO:0000256" key="6">
    <source>
        <dbReference type="SAM" id="MobiDB-lite"/>
    </source>
</evidence>
<evidence type="ECO:0000256" key="3">
    <source>
        <dbReference type="ARBA" id="ARBA00023163"/>
    </source>
</evidence>
<feature type="compositionally biased region" description="Acidic residues" evidence="6">
    <location>
        <begin position="180"/>
        <end position="194"/>
    </location>
</feature>
<evidence type="ECO:0000256" key="2">
    <source>
        <dbReference type="ARBA" id="ARBA00022478"/>
    </source>
</evidence>
<dbReference type="Pfam" id="PF05645">
    <property type="entry name" value="RNA_pol_Rpc82"/>
    <property type="match status" value="1"/>
</dbReference>
<dbReference type="GO" id="GO:0006351">
    <property type="term" value="P:DNA-templated transcription"/>
    <property type="evidence" value="ECO:0007669"/>
    <property type="project" value="InterPro"/>
</dbReference>
<protein>
    <recommendedName>
        <fullName evidence="5">DNA-directed RNA polymerase III subunit RPC3</fullName>
        <shortName evidence="5">RNA polymerase III subunit C3</shortName>
    </recommendedName>
</protein>
<evidence type="ECO:0000256" key="4">
    <source>
        <dbReference type="ARBA" id="ARBA00023242"/>
    </source>
</evidence>
<dbReference type="Pfam" id="PF22536">
    <property type="entry name" value="WHD_POLR3C"/>
    <property type="match status" value="1"/>
</dbReference>
<dbReference type="PANTHER" id="PTHR12949">
    <property type="entry name" value="RNA POLYMERASE III DNA DIRECTED -RELATED"/>
    <property type="match status" value="1"/>
</dbReference>
<evidence type="ECO:0000313" key="13">
    <source>
        <dbReference type="Proteomes" id="UP000435112"/>
    </source>
</evidence>
<dbReference type="OrthoDB" id="272392at2759"/>
<sequence>MADKRHIYGRMASTERKAAFASRSERALVLSIVREDFGDVAERVAETLLRAEGLSLAELAHKLQRRSAASPPSLHEIKCALLKLLQHNVLDVTPVAAARSGSPTVAYNINVQEALYRLRFPKFIELAKETFGVQGEVVMEELLVQGRVRMDQSLDAMAYNLAEQRRQEQKQKQQEKAQEGDAEPEDEEIGEEELDECRHLVHETFVEMAKKRYVSRVHPLDLKVAEPEDAPEFPACIMRGQEKGATSNLNSKSAAAAANAEAGNNASANKNGKAADDDGITVRGKKRKAPAPSSGNAIPVELQMMLDADEAVRNEKDDSETEWEPSSANSSTSSGRGAKRKKNSKRAKLPSRGTSSGDGATGGETSGEDAPNGSGANTDERSLVWRFGVTQLLRDLRHKACIRFATENINAVAGVIVAAMLQHSSPREREKDEPTSFPVSARDLFDMESVKKALPPEANNPWRLLLNYIMVMCRDKSGMVMKVAQEAFDPTQARAGDGGQYVVHMQKIVEFLQQATTHAYIQDKYGVASARIVRLLMEKRQLEQKTIGELALLPSNDARHRLYELYTDKLLKMQEIPKRADHNPAFTFFCWSVDVPQMQTRITERVQDSLCRLRRRRKSEAEENKELIARSEQLVEANDLDKFDKLSRSLDRIDRAIIHLDGMLMLYRDF</sequence>
<organism evidence="10 13">
    <name type="scientific">Phytophthora rubi</name>
    <dbReference type="NCBI Taxonomy" id="129364"/>
    <lineage>
        <taxon>Eukaryota</taxon>
        <taxon>Sar</taxon>
        <taxon>Stramenopiles</taxon>
        <taxon>Oomycota</taxon>
        <taxon>Peronosporomycetes</taxon>
        <taxon>Peronosporales</taxon>
        <taxon>Peronosporaceae</taxon>
        <taxon>Phytophthora</taxon>
    </lineage>
</organism>
<evidence type="ECO:0000313" key="10">
    <source>
        <dbReference type="EMBL" id="KAE9027938.1"/>
    </source>
</evidence>
<keyword evidence="12" id="KW-1185">Reference proteome</keyword>
<dbReference type="GO" id="GO:0003697">
    <property type="term" value="F:single-stranded DNA binding"/>
    <property type="evidence" value="ECO:0007669"/>
    <property type="project" value="UniProtKB-UniRule"/>
</dbReference>
<feature type="compositionally biased region" description="Basic and acidic residues" evidence="6">
    <location>
        <begin position="165"/>
        <end position="179"/>
    </location>
</feature>
<evidence type="ECO:0000256" key="1">
    <source>
        <dbReference type="ARBA" id="ARBA00004123"/>
    </source>
</evidence>
<feature type="domain" description="RNA polymerase III subunit RPC82-related helix-turn-helix" evidence="8">
    <location>
        <begin position="28"/>
        <end position="89"/>
    </location>
</feature>
<evidence type="ECO:0000256" key="5">
    <source>
        <dbReference type="RuleBase" id="RU367076"/>
    </source>
</evidence>
<keyword evidence="2 5" id="KW-0240">DNA-directed RNA polymerase</keyword>
<dbReference type="InterPro" id="IPR055207">
    <property type="entry name" value="POLR3C_WHD"/>
</dbReference>
<dbReference type="EMBL" id="QXFT01000098">
    <property type="protein sequence ID" value="KAE9355214.1"/>
    <property type="molecule type" value="Genomic_DNA"/>
</dbReference>
<proteinExistence type="inferred from homology"/>
<dbReference type="InterPro" id="IPR039748">
    <property type="entry name" value="RPC3"/>
</dbReference>
<accession>A0A6A3MCQ8</accession>
<comment type="subcellular location">
    <subcellularLocation>
        <location evidence="1 5">Nucleus</location>
    </subcellularLocation>
</comment>
<dbReference type="EMBL" id="QXFU01000600">
    <property type="protein sequence ID" value="KAE9027938.1"/>
    <property type="molecule type" value="Genomic_DNA"/>
</dbReference>
<feature type="region of interest" description="Disordered" evidence="6">
    <location>
        <begin position="165"/>
        <end position="194"/>
    </location>
</feature>
<feature type="compositionally biased region" description="Basic residues" evidence="6">
    <location>
        <begin position="337"/>
        <end position="349"/>
    </location>
</feature>
<dbReference type="Pfam" id="PF08221">
    <property type="entry name" value="HTH_9"/>
    <property type="match status" value="1"/>
</dbReference>
<keyword evidence="3 5" id="KW-0804">Transcription</keyword>
<dbReference type="AlphaFoldDB" id="A0A6A3MCQ8"/>
<name>A0A6A3MCQ8_9STRA</name>
<dbReference type="FunFam" id="1.10.10.10:FF:000420">
    <property type="entry name" value="RNA polymerase III subunit, putative"/>
    <property type="match status" value="1"/>
</dbReference>
<evidence type="ECO:0000259" key="8">
    <source>
        <dbReference type="Pfam" id="PF08221"/>
    </source>
</evidence>
<feature type="domain" description="DNA-directed RNA polymerase III subunit RPC3 winged-helix" evidence="9">
    <location>
        <begin position="519"/>
        <end position="593"/>
    </location>
</feature>